<dbReference type="GeneID" id="120809719"/>
<evidence type="ECO:0000313" key="5">
    <source>
        <dbReference type="Ensembl" id="ENSGACP00000029020.1"/>
    </source>
</evidence>
<dbReference type="Pfam" id="PF21058">
    <property type="entry name" value="Stereocilin"/>
    <property type="match status" value="1"/>
</dbReference>
<dbReference type="Proteomes" id="UP000007635">
    <property type="component" value="Chromosome II"/>
</dbReference>
<evidence type="ECO:0000313" key="6">
    <source>
        <dbReference type="Proteomes" id="UP000007635"/>
    </source>
</evidence>
<feature type="domain" description="Stereocilin LRR" evidence="4">
    <location>
        <begin position="912"/>
        <end position="1306"/>
    </location>
</feature>
<organism evidence="5 6">
    <name type="scientific">Gasterosteus aculeatus aculeatus</name>
    <name type="common">three-spined stickleback</name>
    <dbReference type="NCBI Taxonomy" id="481459"/>
    <lineage>
        <taxon>Eukaryota</taxon>
        <taxon>Metazoa</taxon>
        <taxon>Chordata</taxon>
        <taxon>Craniata</taxon>
        <taxon>Vertebrata</taxon>
        <taxon>Euteleostomi</taxon>
        <taxon>Actinopterygii</taxon>
        <taxon>Neopterygii</taxon>
        <taxon>Teleostei</taxon>
        <taxon>Neoteleostei</taxon>
        <taxon>Acanthomorphata</taxon>
        <taxon>Eupercaria</taxon>
        <taxon>Perciformes</taxon>
        <taxon>Cottioidei</taxon>
        <taxon>Gasterosteales</taxon>
        <taxon>Gasterosteidae</taxon>
        <taxon>Gasterosteus</taxon>
    </lineage>
</organism>
<dbReference type="Ensembl" id="ENSGACT00000054892.1">
    <property type="protein sequence ID" value="ENSGACP00000029020.1"/>
    <property type="gene ID" value="ENSGACG00000023035.1"/>
</dbReference>
<reference evidence="5" key="3">
    <citation type="submission" date="2025-09" db="UniProtKB">
        <authorList>
            <consortium name="Ensembl"/>
        </authorList>
    </citation>
    <scope>IDENTIFICATION</scope>
</reference>
<feature type="chain" id="PRO_5042976360" evidence="3">
    <location>
        <begin position="25"/>
        <end position="1994"/>
    </location>
</feature>
<keyword evidence="2" id="KW-0325">Glycoprotein</keyword>
<dbReference type="PANTHER" id="PTHR23412:SF19">
    <property type="entry name" value="STEREOCILIN 1"/>
    <property type="match status" value="1"/>
</dbReference>
<dbReference type="KEGG" id="gat:120809719"/>
<dbReference type="InterPro" id="IPR026664">
    <property type="entry name" value="Stereocilin-rel"/>
</dbReference>
<dbReference type="GeneTree" id="ENSGT00950000182957"/>
<name>A0AAQ4NQV1_GASAC</name>
<dbReference type="CTD" id="101886410"/>
<keyword evidence="6" id="KW-1185">Reference proteome</keyword>
<evidence type="ECO:0000259" key="4">
    <source>
        <dbReference type="Pfam" id="PF21058"/>
    </source>
</evidence>
<protein>
    <submittedName>
        <fullName evidence="5">Stereocilin 1</fullName>
    </submittedName>
</protein>
<evidence type="ECO:0000256" key="1">
    <source>
        <dbReference type="ARBA" id="ARBA00022729"/>
    </source>
</evidence>
<evidence type="ECO:0000256" key="2">
    <source>
        <dbReference type="ARBA" id="ARBA00023180"/>
    </source>
</evidence>
<proteinExistence type="predicted"/>
<keyword evidence="1 3" id="KW-0732">Signal</keyword>
<dbReference type="RefSeq" id="XP_040019673.1">
    <property type="nucleotide sequence ID" value="XM_040163739.1"/>
</dbReference>
<feature type="signal peptide" evidence="3">
    <location>
        <begin position="1"/>
        <end position="24"/>
    </location>
</feature>
<dbReference type="InterPro" id="IPR048992">
    <property type="entry name" value="Stereocilin_LRR"/>
</dbReference>
<dbReference type="PANTHER" id="PTHR23412">
    <property type="entry name" value="STEREOCILIN RELATED"/>
    <property type="match status" value="1"/>
</dbReference>
<reference evidence="5 6" key="1">
    <citation type="journal article" date="2021" name="G3 (Bethesda)">
        <title>Improved contiguity of the threespine stickleback genome using long-read sequencing.</title>
        <authorList>
            <person name="Nath S."/>
            <person name="Shaw D.E."/>
            <person name="White M.A."/>
        </authorList>
    </citation>
    <scope>NUCLEOTIDE SEQUENCE [LARGE SCALE GENOMIC DNA]</scope>
    <source>
        <strain evidence="5 6">Lake Benthic</strain>
    </source>
</reference>
<accession>A0AAQ4NQV1</accession>
<reference evidence="5" key="2">
    <citation type="submission" date="2025-08" db="UniProtKB">
        <authorList>
            <consortium name="Ensembl"/>
        </authorList>
    </citation>
    <scope>IDENTIFICATION</scope>
</reference>
<dbReference type="GO" id="GO:0009986">
    <property type="term" value="C:cell surface"/>
    <property type="evidence" value="ECO:0007669"/>
    <property type="project" value="TreeGrafter"/>
</dbReference>
<sequence length="1994" mass="218292">MWSPAARTVCILVGIMCAVRHVSSQPVSIQRKSEQTTDDSIKLQEDIQKVIDQTLSASRGDRNTRISGASDASAHSAALTDLARGRFLDDLPRTLVCLLSGRPDCGPQAEMTEAAPLELDGGPLLALVSALTGSGTCAPGAAGGLPRAVVGVLSGLPLSGALLSGLVDAAVAHMSNFMGTLLGTPMYYIKIALQLGIRTPSLDGQQTCEQGDLKQLIMWGMNHNVNWSFSNSITDILLDVLLPPAQAACYPGSDCPSPPTVPFQRGSASEARDDVLLKCDRRNLAALNDTLCADILAGSRPGASASVLTFCRALGSLGAEQMERVWSNACHVTQTLVSPLLGRWSACGVGEATPPPATPAAPAPYRRVREASNLKLLACNYNSWAEDGPVDAVLISLCSDNQREEFVKQVCGDASLMRKLLPDPLNRWLYGYCANASADPGYLASQFCVYEQWVDQPSVPVDPSLLGFCMSLDGPRLTALMCEHIPLFMLLFSDPANGQFMPNCTNRPPPPPFPNVGSPLLESCRYSEWHDLMQITFEVLSHCIGLDQSGFTKEVCANKTFLNSLLRNPQNAWLESHCNSSLAFLRPEPTEHTSMTGWCDYQTWGQRRVDDSVVALCWQQDQLAFRKNVCCKASVIENLLQDPLNQWLKSVCADMKEIEETSVLPQLCRYSEWTRPIIVDMTELALCTEIDPLNFTSQVCAKDTVLQNLLANQDNTWLIKYCNNHSNPGLFPGGSGALGAGPTGFNPADQCQYSSWSVALPDAALLTLCWERDQSSFVSSICPNTVLLHLLSSEPSSAWVGNMCATYTKHNAATANNSTTTTTTTTASPNFCLAKSLVSQFNWNCSADFTSACRPGASQNMALQMVVRCWVEGLSSRVGALLTPPVAKVLEEAASTTVVILLALEEVQNTSLHVTENIRQSVLTSVDRYFDTENNADEKSVLLQCFGRVLTGLMQTSRDVTSEDMFIKEYFSLPPSSLGSVLGAAHITTVRLILQYYSGNKNTLKLPDKYVATMLSVLFQTHLVKEASLFPELLPLVAAASPADIEALPSVQDNVNVRETINRHLQAMTLERRRAFGMWYSRVMPPSLIISANQSLIRDTGNLIAYLPFNNFQHLSSAQLLDGLDVLQRNTLTSLKQDFIAHSLIGTYRNLTAQDFTRLGNLTCLADPQGLLVYKNTKAFSVIQDIVMNCTREGLRPSGYLISSVLLNSTEFTTPSLLGPGRLAEIGHLLPSLGVTFLRGASPSQLLAALPALASVSFSPVQASIIVEKISSITPLSAPGQLQQLGSLLVGMKTETLLTLSSDRLLSSLPAAARLNPGLSPPQVNALSTKLWAFADVIGWQEDVEPFLFWTPLVSVLPRIQLLVNNITTVSTKHWNTQQAKAIFKEVLDTKPNLNEANLLSLGTVGPGVSCKVLQELFRADSSPPSVRRILSFLRQQPGPLHTSLKKCLIENLYQFEFFFELIKDLGAEIALSMPVSTIKTFPTDLMDTLRRTIVQDPHHFLLLSRIKQELLVDKVAQRMGMYTGVFTEEEFRSMGIMATFVVDEVFIQIDRSFFIKNLDFLQELCYSKSKMDIVAGILLEPAAFGPINNWNHTTLSQVDRFLLFLPDNRLQEIPLALMTLWRIEKLFMSHHRWERGEIGSRCSNENERQRSFEKRQFVLQFFLGFLKINVLSPTPMVPTCEILHTTSPSAWTPNSLLSMSSSAFSNCLELMGRDPFLVSYQRSQVLQKVKRIHGAVPSFSQSVISQLGGLAMGLSPEELSGLRLAERSSIAALGAFRAWSNRQLSALFAAVLNSTQQSPSQLDSSTLVAMGHIVCGAKTTEMSYFNPLEFSKAVLWLGQLRLSCSEEQLLALVELLTNQLAFGSMSSWDTAVFIEIGVLAAGLPDMAMSALVREQIEGITPAAVSMIPPDKFSVVFHQRQISMFSYEQAAAVTVEQLSALSDIQRTALAMVLTPWEDRPVDFRGKSLGPALSHSPLCLTVGLLMLLLLPCPGT</sequence>
<evidence type="ECO:0000256" key="3">
    <source>
        <dbReference type="SAM" id="SignalP"/>
    </source>
</evidence>
<dbReference type="GO" id="GO:0007160">
    <property type="term" value="P:cell-matrix adhesion"/>
    <property type="evidence" value="ECO:0007669"/>
    <property type="project" value="TreeGrafter"/>
</dbReference>